<keyword evidence="1" id="KW-0812">Transmembrane</keyword>
<reference evidence="2" key="1">
    <citation type="submission" date="2022-11" db="EMBL/GenBank/DDBJ databases">
        <authorList>
            <person name="Morgan W.R."/>
            <person name="Tartar A."/>
        </authorList>
    </citation>
    <scope>NUCLEOTIDE SEQUENCE</scope>
    <source>
        <strain evidence="2">ARSEF 373</strain>
    </source>
</reference>
<keyword evidence="1" id="KW-1133">Transmembrane helix</keyword>
<proteinExistence type="predicted"/>
<reference evidence="2" key="2">
    <citation type="journal article" date="2023" name="Microbiol Resour">
        <title>Decontamination and Annotation of the Draft Genome Sequence of the Oomycete Lagenidium giganteum ARSEF 373.</title>
        <authorList>
            <person name="Morgan W.R."/>
            <person name="Tartar A."/>
        </authorList>
    </citation>
    <scope>NUCLEOTIDE SEQUENCE</scope>
    <source>
        <strain evidence="2">ARSEF 373</strain>
    </source>
</reference>
<keyword evidence="3" id="KW-1185">Reference proteome</keyword>
<evidence type="ECO:0000313" key="2">
    <source>
        <dbReference type="EMBL" id="DAZ98175.1"/>
    </source>
</evidence>
<organism evidence="2 3">
    <name type="scientific">Lagenidium giganteum</name>
    <dbReference type="NCBI Taxonomy" id="4803"/>
    <lineage>
        <taxon>Eukaryota</taxon>
        <taxon>Sar</taxon>
        <taxon>Stramenopiles</taxon>
        <taxon>Oomycota</taxon>
        <taxon>Peronosporomycetes</taxon>
        <taxon>Pythiales</taxon>
        <taxon>Pythiaceae</taxon>
    </lineage>
</organism>
<evidence type="ECO:0000313" key="3">
    <source>
        <dbReference type="Proteomes" id="UP001146120"/>
    </source>
</evidence>
<feature type="transmembrane region" description="Helical" evidence="1">
    <location>
        <begin position="95"/>
        <end position="117"/>
    </location>
</feature>
<dbReference type="AlphaFoldDB" id="A0AAV2YVL2"/>
<sequence>MLLATVSSLADGESFGNASIAKGSVEASTLSGCQLCASSGDCSHAYLGGPGQYCGPWLDNVGERQACCCPTNAVCRNTNYECRCSYVRVRDRGWAWLWSLLGFILLMFLCCGCCFMLSQRSKRQDEGPVPMATPVASSGYGGIGGGGGGIGAGTGAALGGAAGLATGMLVGEHLGRRHGDIGGYGDTGYYDGGGMDGGGGGGDSGFAGDF</sequence>
<protein>
    <submittedName>
        <fullName evidence="2">Uncharacterized protein</fullName>
    </submittedName>
</protein>
<dbReference type="EMBL" id="DAKRPA010000114">
    <property type="protein sequence ID" value="DAZ98175.1"/>
    <property type="molecule type" value="Genomic_DNA"/>
</dbReference>
<comment type="caution">
    <text evidence="2">The sequence shown here is derived from an EMBL/GenBank/DDBJ whole genome shotgun (WGS) entry which is preliminary data.</text>
</comment>
<evidence type="ECO:0000256" key="1">
    <source>
        <dbReference type="SAM" id="Phobius"/>
    </source>
</evidence>
<accession>A0AAV2YVL2</accession>
<name>A0AAV2YVL2_9STRA</name>
<dbReference type="Proteomes" id="UP001146120">
    <property type="component" value="Unassembled WGS sequence"/>
</dbReference>
<gene>
    <name evidence="2" type="ORF">N0F65_005641</name>
</gene>
<keyword evidence="1" id="KW-0472">Membrane</keyword>